<reference evidence="2" key="1">
    <citation type="submission" date="2022-03" db="EMBL/GenBank/DDBJ databases">
        <authorList>
            <person name="Martin H S."/>
        </authorList>
    </citation>
    <scope>NUCLEOTIDE SEQUENCE</scope>
</reference>
<keyword evidence="3" id="KW-1185">Reference proteome</keyword>
<evidence type="ECO:0000313" key="2">
    <source>
        <dbReference type="EMBL" id="CAH2048885.1"/>
    </source>
</evidence>
<sequence>MPLKWVLVWIHRTVCARVNVLLSPDFHSLRTLHTTGPQYTAAAAHGSVVGGPVSISEVAVQRSRGDGYATYMRGSTASTASTSELTPRLGRRASFMFERDMVSGDGLINVRSTDTPHYVPY</sequence>
<feature type="non-terminal residue" evidence="2">
    <location>
        <position position="121"/>
    </location>
</feature>
<feature type="chain" id="PRO_5046184834" description="Secreted protein" evidence="1">
    <location>
        <begin position="17"/>
        <end position="121"/>
    </location>
</feature>
<name>A0ABN8I500_9NEOP</name>
<feature type="signal peptide" evidence="1">
    <location>
        <begin position="1"/>
        <end position="16"/>
    </location>
</feature>
<evidence type="ECO:0000256" key="1">
    <source>
        <dbReference type="SAM" id="SignalP"/>
    </source>
</evidence>
<dbReference type="EMBL" id="OW152830">
    <property type="protein sequence ID" value="CAH2048885.1"/>
    <property type="molecule type" value="Genomic_DNA"/>
</dbReference>
<accession>A0ABN8I500</accession>
<gene>
    <name evidence="2" type="ORF">IPOD504_LOCUS6446</name>
</gene>
<evidence type="ECO:0000313" key="3">
    <source>
        <dbReference type="Proteomes" id="UP000837857"/>
    </source>
</evidence>
<proteinExistence type="predicted"/>
<organism evidence="2 3">
    <name type="scientific">Iphiclides podalirius</name>
    <name type="common">scarce swallowtail</name>
    <dbReference type="NCBI Taxonomy" id="110791"/>
    <lineage>
        <taxon>Eukaryota</taxon>
        <taxon>Metazoa</taxon>
        <taxon>Ecdysozoa</taxon>
        <taxon>Arthropoda</taxon>
        <taxon>Hexapoda</taxon>
        <taxon>Insecta</taxon>
        <taxon>Pterygota</taxon>
        <taxon>Neoptera</taxon>
        <taxon>Endopterygota</taxon>
        <taxon>Lepidoptera</taxon>
        <taxon>Glossata</taxon>
        <taxon>Ditrysia</taxon>
        <taxon>Papilionoidea</taxon>
        <taxon>Papilionidae</taxon>
        <taxon>Papilioninae</taxon>
        <taxon>Iphiclides</taxon>
    </lineage>
</organism>
<protein>
    <recommendedName>
        <fullName evidence="4">Secreted protein</fullName>
    </recommendedName>
</protein>
<keyword evidence="1" id="KW-0732">Signal</keyword>
<dbReference type="Proteomes" id="UP000837857">
    <property type="component" value="Chromosome 18"/>
</dbReference>
<evidence type="ECO:0008006" key="4">
    <source>
        <dbReference type="Google" id="ProtNLM"/>
    </source>
</evidence>